<evidence type="ECO:0000256" key="9">
    <source>
        <dbReference type="ARBA" id="ARBA00023254"/>
    </source>
</evidence>
<dbReference type="GO" id="GO:0000724">
    <property type="term" value="P:double-strand break repair via homologous recombination"/>
    <property type="evidence" value="ECO:0007669"/>
    <property type="project" value="TreeGrafter"/>
</dbReference>
<evidence type="ECO:0000256" key="2">
    <source>
        <dbReference type="ARBA" id="ARBA00004574"/>
    </source>
</evidence>
<dbReference type="Gene3D" id="3.40.50.10980">
    <property type="entry name" value="Nibrin, BRCT2 domain"/>
    <property type="match status" value="1"/>
</dbReference>
<dbReference type="FunFam" id="3.40.50.10190:FF:000024">
    <property type="entry name" value="Nibrin"/>
    <property type="match status" value="1"/>
</dbReference>
<dbReference type="PROSITE" id="PS50006">
    <property type="entry name" value="FHA_DOMAIN"/>
    <property type="match status" value="1"/>
</dbReference>
<keyword evidence="8" id="KW-0539">Nucleus</keyword>
<name>A0A7K8GUT7_ORTSP</name>
<dbReference type="AlphaFoldDB" id="A0A7K8GUT7"/>
<dbReference type="InterPro" id="IPR000253">
    <property type="entry name" value="FHA_dom"/>
</dbReference>
<dbReference type="PANTHER" id="PTHR12162">
    <property type="entry name" value="NIBRIN-RELATED"/>
    <property type="match status" value="1"/>
</dbReference>
<dbReference type="SUPFAM" id="SSF49879">
    <property type="entry name" value="SMAD/FHA domain"/>
    <property type="match status" value="1"/>
</dbReference>
<dbReference type="GO" id="GO:0016605">
    <property type="term" value="C:PML body"/>
    <property type="evidence" value="ECO:0007669"/>
    <property type="project" value="UniProtKB-SubCell"/>
</dbReference>
<keyword evidence="9" id="KW-0469">Meiosis</keyword>
<proteinExistence type="inferred from homology"/>
<evidence type="ECO:0000256" key="6">
    <source>
        <dbReference type="ARBA" id="ARBA00022895"/>
    </source>
</evidence>
<keyword evidence="5" id="KW-0227">DNA damage</keyword>
<feature type="domain" description="FHA" evidence="13">
    <location>
        <begin position="22"/>
        <end position="81"/>
    </location>
</feature>
<dbReference type="InterPro" id="IPR016592">
    <property type="entry name" value="Nibrin_met"/>
</dbReference>
<dbReference type="PIRSF" id="PIRSF011869">
    <property type="entry name" value="Nibrin_animal"/>
    <property type="match status" value="1"/>
</dbReference>
<gene>
    <name evidence="14" type="primary">Nbn</name>
    <name evidence="14" type="ORF">ORTSPA_R12885</name>
</gene>
<sequence>MWKLVPASGQGEPYRLLSGVEYVVGRKNCTILIQDDQSISRNHAVLTVSQPETNSSQSLSVPILTVRDTSKYGTFVNGSKLNGTSVSLQSGDGINFGVFESKFRVEYEPLVVCSSCLDVAQKTALNQAMQQLGGVVVNEWTEECTHLVMVSVKVTVKTICALICARPIIKPEFFSELIRAIQSRQQLPNHASFCPPVDEPSIGTEKLDLSEHDERKKIFSGKTFVFLTAKQHKKLGPAVILGGGEVKLMTEGRKEMPLLLSPEVCVVDVGLTDSQISGSDSLRNWTDSVLTVLESKNLRTIPEAEIGLAVIFMSTEKYCNPQKQPASKAASESSPAPAVVGRAISQSLAVDETIMPTAAGSSTLYIADTEEQTCMEVGNTSQVHRQGKMAFRDTAAVKKNSSTSGSVNAGTSIPGGNRTPGLSQRSQPFSPSKISEAGKPRESASRHQSNSITNYFQVARKRERAEEEEEETSVAKLAKLEERSSCLSKCTESTTSSICNNEAKQHQKKNNILDPNPNCAVEDTGVKLMRGSVKIASDRTDTKTTSSENPAPKKRKEFGDLSEDTEALEIVFGSEELDWEDQVAEHNQEAQGNTRKKQCLEAKGSRLQEVNINQREEDKVLKEEELGSVLTSETKSNIKEESPILNHSKLQDDSCNLPSRLLLTEFRSLVVSHPRQNSHLTGNTSYGGKKNFKMFKKVSYPGAGQLPHIIGGSDLIAHHAKKNSELEDWLRHEIEEQKRYAREESLADDLFRYDPNVKRRR</sequence>
<organism evidence="14 15">
    <name type="scientific">Orthonyx spaldingii</name>
    <name type="common">Chowchilla</name>
    <dbReference type="NCBI Taxonomy" id="38397"/>
    <lineage>
        <taxon>Eukaryota</taxon>
        <taxon>Metazoa</taxon>
        <taxon>Chordata</taxon>
        <taxon>Craniata</taxon>
        <taxon>Vertebrata</taxon>
        <taxon>Euteleostomi</taxon>
        <taxon>Archelosauria</taxon>
        <taxon>Archosauria</taxon>
        <taxon>Dinosauria</taxon>
        <taxon>Saurischia</taxon>
        <taxon>Theropoda</taxon>
        <taxon>Coelurosauria</taxon>
        <taxon>Aves</taxon>
        <taxon>Neognathae</taxon>
        <taxon>Neoaves</taxon>
        <taxon>Telluraves</taxon>
        <taxon>Australaves</taxon>
        <taxon>Passeriformes</taxon>
        <taxon>Corvoidea</taxon>
        <taxon>Orthonychidae</taxon>
        <taxon>Orthonyx</taxon>
    </lineage>
</organism>
<dbReference type="Pfam" id="PF00533">
    <property type="entry name" value="BRCT"/>
    <property type="match status" value="1"/>
</dbReference>
<evidence type="ECO:0000259" key="13">
    <source>
        <dbReference type="PROSITE" id="PS50006"/>
    </source>
</evidence>
<dbReference type="InterPro" id="IPR008984">
    <property type="entry name" value="SMAD_FHA_dom_sf"/>
</dbReference>
<feature type="compositionally biased region" description="Polar residues" evidence="12">
    <location>
        <begin position="420"/>
        <end position="433"/>
    </location>
</feature>
<comment type="subcellular location">
    <subcellularLocation>
        <location evidence="2">Chromosome</location>
        <location evidence="2">Telomere</location>
    </subcellularLocation>
    <subcellularLocation>
        <location evidence="1">Nucleus</location>
        <location evidence="1">PML body</location>
    </subcellularLocation>
</comment>
<dbReference type="GO" id="GO:0000723">
    <property type="term" value="P:telomere maintenance"/>
    <property type="evidence" value="ECO:0007669"/>
    <property type="project" value="InterPro"/>
</dbReference>
<evidence type="ECO:0000256" key="8">
    <source>
        <dbReference type="ARBA" id="ARBA00023242"/>
    </source>
</evidence>
<evidence type="ECO:0000256" key="11">
    <source>
        <dbReference type="ARBA" id="ARBA00044757"/>
    </source>
</evidence>
<evidence type="ECO:0000256" key="4">
    <source>
        <dbReference type="ARBA" id="ARBA00022454"/>
    </source>
</evidence>
<dbReference type="InterPro" id="IPR032429">
    <property type="entry name" value="Nibrin_BRCT2"/>
</dbReference>
<dbReference type="Pfam" id="PF00498">
    <property type="entry name" value="FHA"/>
    <property type="match status" value="1"/>
</dbReference>
<accession>A0A7K8GUT7</accession>
<dbReference type="InterPro" id="IPR001357">
    <property type="entry name" value="BRCT_dom"/>
</dbReference>
<dbReference type="GO" id="GO:0000781">
    <property type="term" value="C:chromosome, telomeric region"/>
    <property type="evidence" value="ECO:0007669"/>
    <property type="project" value="UniProtKB-SubCell"/>
</dbReference>
<dbReference type="EMBL" id="VZTJ01004517">
    <property type="protein sequence ID" value="NXC07270.1"/>
    <property type="molecule type" value="Genomic_DNA"/>
</dbReference>
<dbReference type="CDD" id="cd22667">
    <property type="entry name" value="FHA_NBN"/>
    <property type="match status" value="1"/>
</dbReference>
<dbReference type="SMART" id="SM01348">
    <property type="entry name" value="Nbs1_C"/>
    <property type="match status" value="1"/>
</dbReference>
<keyword evidence="7" id="KW-0234">DNA repair</keyword>
<evidence type="ECO:0000256" key="12">
    <source>
        <dbReference type="SAM" id="MobiDB-lite"/>
    </source>
</evidence>
<protein>
    <recommendedName>
        <fullName evidence="3">Nibrin</fullName>
    </recommendedName>
</protein>
<dbReference type="GO" id="GO:0051321">
    <property type="term" value="P:meiotic cell cycle"/>
    <property type="evidence" value="ECO:0007669"/>
    <property type="project" value="UniProtKB-KW"/>
</dbReference>
<dbReference type="CDD" id="cd17741">
    <property type="entry name" value="BRCT_nibrin"/>
    <property type="match status" value="1"/>
</dbReference>
<keyword evidence="10" id="KW-0131">Cell cycle</keyword>
<feature type="compositionally biased region" description="Basic and acidic residues" evidence="12">
    <location>
        <begin position="436"/>
        <end position="445"/>
    </location>
</feature>
<keyword evidence="6" id="KW-0779">Telomere</keyword>
<dbReference type="InterPro" id="IPR043014">
    <property type="entry name" value="Nibrin_BRCT2_sf"/>
</dbReference>
<evidence type="ECO:0000313" key="14">
    <source>
        <dbReference type="EMBL" id="NXC07270.1"/>
    </source>
</evidence>
<dbReference type="InterPro" id="IPR013908">
    <property type="entry name" value="Nibrin_C"/>
</dbReference>
<dbReference type="Gene3D" id="3.40.50.10190">
    <property type="entry name" value="BRCT domain"/>
    <property type="match status" value="1"/>
</dbReference>
<keyword evidence="4" id="KW-0158">Chromosome</keyword>
<dbReference type="GO" id="GO:0007095">
    <property type="term" value="P:mitotic G2 DNA damage checkpoint signaling"/>
    <property type="evidence" value="ECO:0007669"/>
    <property type="project" value="InterPro"/>
</dbReference>
<dbReference type="Pfam" id="PF08599">
    <property type="entry name" value="Nbs1_C"/>
    <property type="match status" value="1"/>
</dbReference>
<feature type="compositionally biased region" description="Polar residues" evidence="12">
    <location>
        <begin position="399"/>
        <end position="411"/>
    </location>
</feature>
<feature type="non-terminal residue" evidence="14">
    <location>
        <position position="1"/>
    </location>
</feature>
<evidence type="ECO:0000313" key="15">
    <source>
        <dbReference type="Proteomes" id="UP000526602"/>
    </source>
</evidence>
<feature type="non-terminal residue" evidence="14">
    <location>
        <position position="761"/>
    </location>
</feature>
<keyword evidence="15" id="KW-1185">Reference proteome</keyword>
<dbReference type="PANTHER" id="PTHR12162:SF0">
    <property type="entry name" value="NIBRIN"/>
    <property type="match status" value="1"/>
</dbReference>
<evidence type="ECO:0000256" key="5">
    <source>
        <dbReference type="ARBA" id="ARBA00022763"/>
    </source>
</evidence>
<dbReference type="SMART" id="SM00240">
    <property type="entry name" value="FHA"/>
    <property type="match status" value="1"/>
</dbReference>
<dbReference type="FunFam" id="3.40.50.10980:FF:000001">
    <property type="entry name" value="Nibrin"/>
    <property type="match status" value="1"/>
</dbReference>
<evidence type="ECO:0000256" key="1">
    <source>
        <dbReference type="ARBA" id="ARBA00004322"/>
    </source>
</evidence>
<dbReference type="Pfam" id="PF16508">
    <property type="entry name" value="NIBRIN_BRCT_II"/>
    <property type="match status" value="1"/>
</dbReference>
<dbReference type="GO" id="GO:0003684">
    <property type="term" value="F:damaged DNA binding"/>
    <property type="evidence" value="ECO:0007669"/>
    <property type="project" value="TreeGrafter"/>
</dbReference>
<feature type="region of interest" description="Disordered" evidence="12">
    <location>
        <begin position="395"/>
        <end position="454"/>
    </location>
</feature>
<reference evidence="14 15" key="1">
    <citation type="submission" date="2019-09" db="EMBL/GenBank/DDBJ databases">
        <title>Bird 10,000 Genomes (B10K) Project - Family phase.</title>
        <authorList>
            <person name="Zhang G."/>
        </authorList>
    </citation>
    <scope>NUCLEOTIDE SEQUENCE [LARGE SCALE GENOMIC DNA]</scope>
    <source>
        <strain evidence="14">B10K-DU-029-32</strain>
        <tissue evidence="14">Liver or heart</tissue>
    </source>
</reference>
<dbReference type="GO" id="GO:0030870">
    <property type="term" value="C:Mre11 complex"/>
    <property type="evidence" value="ECO:0007669"/>
    <property type="project" value="InterPro"/>
</dbReference>
<evidence type="ECO:0000256" key="3">
    <source>
        <dbReference type="ARBA" id="ARBA00020013"/>
    </source>
</evidence>
<dbReference type="InterPro" id="IPR040227">
    <property type="entry name" value="Nibrin-rel"/>
</dbReference>
<dbReference type="SUPFAM" id="SSF52113">
    <property type="entry name" value="BRCT domain"/>
    <property type="match status" value="1"/>
</dbReference>
<dbReference type="InterPro" id="IPR036420">
    <property type="entry name" value="BRCT_dom_sf"/>
</dbReference>
<comment type="similarity">
    <text evidence="11">Belongs to the Nibrin family.</text>
</comment>
<dbReference type="Proteomes" id="UP000526602">
    <property type="component" value="Unassembled WGS sequence"/>
</dbReference>
<comment type="caution">
    <text evidence="14">The sequence shown here is derived from an EMBL/GenBank/DDBJ whole genome shotgun (WGS) entry which is preliminary data.</text>
</comment>
<evidence type="ECO:0000256" key="10">
    <source>
        <dbReference type="ARBA" id="ARBA00023306"/>
    </source>
</evidence>
<feature type="region of interest" description="Disordered" evidence="12">
    <location>
        <begin position="536"/>
        <end position="562"/>
    </location>
</feature>
<evidence type="ECO:0000256" key="7">
    <source>
        <dbReference type="ARBA" id="ARBA00023204"/>
    </source>
</evidence>
<dbReference type="FunFam" id="2.60.200.20:FF:000017">
    <property type="entry name" value="Nibrin"/>
    <property type="match status" value="1"/>
</dbReference>
<dbReference type="Gene3D" id="2.60.200.20">
    <property type="match status" value="1"/>
</dbReference>